<dbReference type="AlphaFoldDB" id="A0A0P5CPN6"/>
<accession>A0A0P5CPN6</accession>
<name>A0A0P5CPN6_9CRUS</name>
<dbReference type="EMBL" id="GDIQ01009256">
    <property type="protein sequence ID" value="JAN85481.1"/>
    <property type="molecule type" value="Transcribed_RNA"/>
</dbReference>
<organism evidence="1">
    <name type="scientific">Daphnia magna</name>
    <dbReference type="NCBI Taxonomy" id="35525"/>
    <lineage>
        <taxon>Eukaryota</taxon>
        <taxon>Metazoa</taxon>
        <taxon>Ecdysozoa</taxon>
        <taxon>Arthropoda</taxon>
        <taxon>Crustacea</taxon>
        <taxon>Branchiopoda</taxon>
        <taxon>Diplostraca</taxon>
        <taxon>Cladocera</taxon>
        <taxon>Anomopoda</taxon>
        <taxon>Daphniidae</taxon>
        <taxon>Daphnia</taxon>
    </lineage>
</organism>
<sequence length="65" mass="7433">MNTRDQCRFLFGPLCFLYSRILLVSRGSSRLIGKGGGPRIAIIHMQRRRVAVTQTLFHFVISLVK</sequence>
<protein>
    <submittedName>
        <fullName evidence="1">Uncharacterized protein</fullName>
    </submittedName>
</protein>
<evidence type="ECO:0000313" key="1">
    <source>
        <dbReference type="EMBL" id="JAN85481.1"/>
    </source>
</evidence>
<reference evidence="1" key="1">
    <citation type="submission" date="2015-10" db="EMBL/GenBank/DDBJ databases">
        <title>EvidentialGene: Evidence-directed Construction of Complete mRNA Transcriptomes without Genomes.</title>
        <authorList>
            <person name="Gilbert D.G."/>
        </authorList>
    </citation>
    <scope>NUCLEOTIDE SEQUENCE</scope>
</reference>
<proteinExistence type="predicted"/>